<dbReference type="EMBL" id="FTMP01000003">
    <property type="protein sequence ID" value="SIQ37173.1"/>
    <property type="molecule type" value="Genomic_DNA"/>
</dbReference>
<name>A0A1N6S7S7_AQUAC</name>
<gene>
    <name evidence="1" type="ORF">SAMN05878282_103416</name>
</gene>
<protein>
    <submittedName>
        <fullName evidence="1">Uncharacterized protein</fullName>
    </submittedName>
</protein>
<accession>A0A1N6S7S7</accession>
<proteinExistence type="predicted"/>
<evidence type="ECO:0000313" key="2">
    <source>
        <dbReference type="Proteomes" id="UP000185841"/>
    </source>
</evidence>
<sequence length="67" mass="6873">MTTKKPDFVVIDGCVQEGSTVFVKGTPYAPPSKEVAEDLVKQGVIAPIKSEAGQAVLKAAGGDLLGD</sequence>
<reference evidence="1 2" key="1">
    <citation type="submission" date="2017-01" db="EMBL/GenBank/DDBJ databases">
        <authorList>
            <person name="Mah S.A."/>
            <person name="Swanson W.J."/>
            <person name="Moy G.W."/>
            <person name="Vacquier V.D."/>
        </authorList>
    </citation>
    <scope>NUCLEOTIDE SEQUENCE [LARGE SCALE GENOMIC DNA]</scope>
    <source>
        <strain evidence="1 2">RU36E</strain>
    </source>
</reference>
<organism evidence="1 2">
    <name type="scientific">Aquipseudomonas alcaligenes</name>
    <name type="common">Pseudomonas alcaligenes</name>
    <dbReference type="NCBI Taxonomy" id="43263"/>
    <lineage>
        <taxon>Bacteria</taxon>
        <taxon>Pseudomonadati</taxon>
        <taxon>Pseudomonadota</taxon>
        <taxon>Gammaproteobacteria</taxon>
        <taxon>Pseudomonadales</taxon>
        <taxon>Pseudomonadaceae</taxon>
        <taxon>Aquipseudomonas</taxon>
    </lineage>
</organism>
<dbReference type="AlphaFoldDB" id="A0A1N6S7S7"/>
<dbReference type="RefSeq" id="WP_076426361.1">
    <property type="nucleotide sequence ID" value="NZ_FTMP01000003.1"/>
</dbReference>
<dbReference type="Proteomes" id="UP000185841">
    <property type="component" value="Unassembled WGS sequence"/>
</dbReference>
<evidence type="ECO:0000313" key="1">
    <source>
        <dbReference type="EMBL" id="SIQ37173.1"/>
    </source>
</evidence>